<reference evidence="12" key="1">
    <citation type="submission" date="2025-08" db="UniProtKB">
        <authorList>
            <consortium name="RefSeq"/>
        </authorList>
    </citation>
    <scope>IDENTIFICATION</scope>
    <source>
        <tissue evidence="12">Tentacle</tissue>
    </source>
</reference>
<dbReference type="FunCoup" id="A0A6P8IVX7">
    <property type="interactions" value="813"/>
</dbReference>
<feature type="compositionally biased region" description="Basic residues" evidence="9">
    <location>
        <begin position="45"/>
        <end position="56"/>
    </location>
</feature>
<sequence>MDLEIPVGLSDLLQDFTVHVLREKPEDIVDFAANYFMKLKLKEKRSKDGRKNKKGKGVSFSTEQNGEDMDDDEDDDDMPEPLKNRYVRRQSVCAEPLNPESDDDEDEQPVVYPKTDDQRQRLNDAVKNILLFKNVALDQLNEVLDAMFEKRTQIGDHVIDQGDDGDNFYVIDKGKFDIFVKIEGQDKLVGAYDNKGSFGELALMYNTPRAATIVATTEGILWALDRTTFRRILLKAAAKKRKALEGFLEKVPMLQEITEYERMNLADALNSKSFKDGECIIKQGDEADYMYFVEAGVVSIRMHNQNDPTSEVEVARCEQGGYFGELALITHNKRAASAYAEGDVNCAVLDVHAFERLLGSCMDIMKRSIDGYEEQLKKLGVEHSELR</sequence>
<dbReference type="SUPFAM" id="SSF47391">
    <property type="entry name" value="Dimerization-anchoring domain of cAMP-dependent PK regulatory subunit"/>
    <property type="match status" value="1"/>
</dbReference>
<evidence type="ECO:0000313" key="11">
    <source>
        <dbReference type="Proteomes" id="UP000515163"/>
    </source>
</evidence>
<dbReference type="FunFam" id="2.60.120.10:FF:000108">
    <property type="entry name" value="cAMP-dependent protein kinase type II regulatory subunit"/>
    <property type="match status" value="1"/>
</dbReference>
<dbReference type="KEGG" id="aten:116305393"/>
<dbReference type="Gene3D" id="1.20.890.10">
    <property type="entry name" value="cAMP-dependent protein kinase regulatory subunit, dimerization-anchoring domain"/>
    <property type="match status" value="1"/>
</dbReference>
<dbReference type="PROSITE" id="PS00888">
    <property type="entry name" value="CNMP_BINDING_1"/>
    <property type="match status" value="2"/>
</dbReference>
<dbReference type="InterPro" id="IPR050503">
    <property type="entry name" value="cAMP-dep_PK_reg_su-like"/>
</dbReference>
<dbReference type="PANTHER" id="PTHR11635">
    <property type="entry name" value="CAMP-DEPENDENT PROTEIN KINASE REGULATORY CHAIN"/>
    <property type="match status" value="1"/>
</dbReference>
<keyword evidence="3 8" id="KW-0116">cAMP-binding</keyword>
<dbReference type="InterPro" id="IPR018488">
    <property type="entry name" value="cNMP-bd_CS"/>
</dbReference>
<dbReference type="SMART" id="SM00394">
    <property type="entry name" value="RIIa"/>
    <property type="match status" value="1"/>
</dbReference>
<dbReference type="Gene3D" id="2.60.120.10">
    <property type="entry name" value="Jelly Rolls"/>
    <property type="match status" value="2"/>
</dbReference>
<feature type="binding site" evidence="8">
    <location>
        <position position="325"/>
    </location>
    <ligand>
        <name>3',5'-cyclic AMP</name>
        <dbReference type="ChEBI" id="CHEBI:58165"/>
        <label>2</label>
    </ligand>
</feature>
<dbReference type="InParanoid" id="A0A6P8IVX7"/>
<dbReference type="InterPro" id="IPR003117">
    <property type="entry name" value="cAMP_dep_PK_reg_su_I/II_a/b"/>
</dbReference>
<dbReference type="AlphaFoldDB" id="A0A6P8IVX7"/>
<gene>
    <name evidence="12" type="primary">LOC116305393</name>
</gene>
<feature type="domain" description="Cyclic nucleotide-binding" evidence="10">
    <location>
        <begin position="131"/>
        <end position="250"/>
    </location>
</feature>
<dbReference type="Pfam" id="PF02197">
    <property type="entry name" value="RIIa"/>
    <property type="match status" value="1"/>
</dbReference>
<evidence type="ECO:0000256" key="8">
    <source>
        <dbReference type="PIRSR" id="PIRSR000548-1"/>
    </source>
</evidence>
<dbReference type="PROSITE" id="PS50042">
    <property type="entry name" value="CNMP_BINDING_3"/>
    <property type="match status" value="2"/>
</dbReference>
<dbReference type="RefSeq" id="XP_031571157.1">
    <property type="nucleotide sequence ID" value="XM_031715297.1"/>
</dbReference>
<dbReference type="InterPro" id="IPR018490">
    <property type="entry name" value="cNMP-bd_dom_sf"/>
</dbReference>
<keyword evidence="6 8" id="KW-0114">cAMP</keyword>
<evidence type="ECO:0000256" key="7">
    <source>
        <dbReference type="ARBA" id="ARBA00067959"/>
    </source>
</evidence>
<dbReference type="PRINTS" id="PR00103">
    <property type="entry name" value="CAMPKINASE"/>
</dbReference>
<dbReference type="InterPro" id="IPR014710">
    <property type="entry name" value="RmlC-like_jellyroll"/>
</dbReference>
<accession>A0A6P8IVX7</accession>
<organism evidence="11 12">
    <name type="scientific">Actinia tenebrosa</name>
    <name type="common">Australian red waratah sea anemone</name>
    <dbReference type="NCBI Taxonomy" id="6105"/>
    <lineage>
        <taxon>Eukaryota</taxon>
        <taxon>Metazoa</taxon>
        <taxon>Cnidaria</taxon>
        <taxon>Anthozoa</taxon>
        <taxon>Hexacorallia</taxon>
        <taxon>Actiniaria</taxon>
        <taxon>Actiniidae</taxon>
        <taxon>Actinia</taxon>
    </lineage>
</organism>
<feature type="binding site" evidence="8">
    <location>
        <position position="209"/>
    </location>
    <ligand>
        <name>3',5'-cyclic AMP</name>
        <dbReference type="ChEBI" id="CHEBI:58165"/>
        <label>1</label>
    </ligand>
</feature>
<dbReference type="SMART" id="SM00100">
    <property type="entry name" value="cNMP"/>
    <property type="match status" value="2"/>
</dbReference>
<dbReference type="PANTHER" id="PTHR11635:SF152">
    <property type="entry name" value="CAMP-DEPENDENT PROTEIN KINASE TYPE I REGULATORY SUBUNIT-RELATED"/>
    <property type="match status" value="1"/>
</dbReference>
<keyword evidence="11" id="KW-1185">Reference proteome</keyword>
<dbReference type="CDD" id="cd12099">
    <property type="entry name" value="DD_RII_PKA"/>
    <property type="match status" value="1"/>
</dbReference>
<dbReference type="GO" id="GO:0004862">
    <property type="term" value="F:cAMP-dependent protein kinase inhibitor activity"/>
    <property type="evidence" value="ECO:0007669"/>
    <property type="project" value="TreeGrafter"/>
</dbReference>
<evidence type="ECO:0000256" key="6">
    <source>
        <dbReference type="ARBA" id="ARBA00023149"/>
    </source>
</evidence>
<dbReference type="PIRSF" id="PIRSF000548">
    <property type="entry name" value="PK_regulatory"/>
    <property type="match status" value="1"/>
</dbReference>
<evidence type="ECO:0000256" key="3">
    <source>
        <dbReference type="ARBA" id="ARBA00022566"/>
    </source>
</evidence>
<dbReference type="GO" id="GO:0030552">
    <property type="term" value="F:cAMP binding"/>
    <property type="evidence" value="ECO:0007669"/>
    <property type="project" value="UniProtKB-KW"/>
</dbReference>
<comment type="similarity">
    <text evidence="1">Belongs to the cAMP-dependent kinase regulatory chain family.</text>
</comment>
<dbReference type="PROSITE" id="PS00889">
    <property type="entry name" value="CNMP_BINDING_2"/>
    <property type="match status" value="2"/>
</dbReference>
<feature type="binding site" evidence="8">
    <location>
        <position position="200"/>
    </location>
    <ligand>
        <name>3',5'-cyclic AMP</name>
        <dbReference type="ChEBI" id="CHEBI:58165"/>
        <label>1</label>
    </ligand>
</feature>
<dbReference type="Pfam" id="PF00027">
    <property type="entry name" value="cNMP_binding"/>
    <property type="match status" value="2"/>
</dbReference>
<evidence type="ECO:0000256" key="2">
    <source>
        <dbReference type="ARBA" id="ARBA00022553"/>
    </source>
</evidence>
<dbReference type="GO" id="GO:0034236">
    <property type="term" value="F:protein kinase A catalytic subunit binding"/>
    <property type="evidence" value="ECO:0007669"/>
    <property type="project" value="TreeGrafter"/>
</dbReference>
<feature type="region of interest" description="Disordered" evidence="9">
    <location>
        <begin position="45"/>
        <end position="118"/>
    </location>
</feature>
<dbReference type="SUPFAM" id="SSF51206">
    <property type="entry name" value="cAMP-binding domain-like"/>
    <property type="match status" value="2"/>
</dbReference>
<evidence type="ECO:0000313" key="12">
    <source>
        <dbReference type="RefSeq" id="XP_031571157.1"/>
    </source>
</evidence>
<dbReference type="FunFam" id="1.20.890.10:FF:000002">
    <property type="entry name" value="cAMP-dependent protein kinase type II-alpha regulatory subunit"/>
    <property type="match status" value="1"/>
</dbReference>
<feature type="domain" description="Cyclic nucleotide-binding" evidence="10">
    <location>
        <begin position="253"/>
        <end position="375"/>
    </location>
</feature>
<name>A0A6P8IVX7_ACTTE</name>
<protein>
    <recommendedName>
        <fullName evidence="7">cAMP-dependent protein kinase type II regulatory subunit</fullName>
    </recommendedName>
</protein>
<dbReference type="CDD" id="cd00038">
    <property type="entry name" value="CAP_ED"/>
    <property type="match status" value="2"/>
</dbReference>
<dbReference type="OrthoDB" id="417078at2759"/>
<proteinExistence type="inferred from homology"/>
<evidence type="ECO:0000256" key="1">
    <source>
        <dbReference type="ARBA" id="ARBA00005753"/>
    </source>
</evidence>
<evidence type="ECO:0000256" key="5">
    <source>
        <dbReference type="ARBA" id="ARBA00022741"/>
    </source>
</evidence>
<evidence type="ECO:0000256" key="4">
    <source>
        <dbReference type="ARBA" id="ARBA00022737"/>
    </source>
</evidence>
<evidence type="ECO:0000256" key="9">
    <source>
        <dbReference type="SAM" id="MobiDB-lite"/>
    </source>
</evidence>
<keyword evidence="5 8" id="KW-0547">Nucleotide-binding</keyword>
<feature type="binding site" evidence="8">
    <location>
        <position position="334"/>
    </location>
    <ligand>
        <name>3',5'-cyclic AMP</name>
        <dbReference type="ChEBI" id="CHEBI:58165"/>
        <label>2</label>
    </ligand>
</feature>
<feature type="compositionally biased region" description="Acidic residues" evidence="9">
    <location>
        <begin position="65"/>
        <end position="79"/>
    </location>
</feature>
<dbReference type="GeneID" id="116305393"/>
<dbReference type="GO" id="GO:0005952">
    <property type="term" value="C:cAMP-dependent protein kinase complex"/>
    <property type="evidence" value="ECO:0007669"/>
    <property type="project" value="InterPro"/>
</dbReference>
<evidence type="ECO:0000259" key="10">
    <source>
        <dbReference type="PROSITE" id="PS50042"/>
    </source>
</evidence>
<keyword evidence="2" id="KW-0597">Phosphoprotein</keyword>
<keyword evidence="4" id="KW-0677">Repeat</keyword>
<dbReference type="InterPro" id="IPR012198">
    <property type="entry name" value="cAMP_dep_PK_reg_su"/>
</dbReference>
<dbReference type="InterPro" id="IPR000595">
    <property type="entry name" value="cNMP-bd_dom"/>
</dbReference>
<dbReference type="FunFam" id="2.60.120.10:FF:000017">
    <property type="entry name" value="cAMP-dependent protein kinase type II regulatory subunit"/>
    <property type="match status" value="1"/>
</dbReference>
<dbReference type="GO" id="GO:0005829">
    <property type="term" value="C:cytosol"/>
    <property type="evidence" value="ECO:0007669"/>
    <property type="project" value="TreeGrafter"/>
</dbReference>
<dbReference type="Proteomes" id="UP000515163">
    <property type="component" value="Unplaced"/>
</dbReference>